<evidence type="ECO:0000313" key="5">
    <source>
        <dbReference type="EMBL" id="KAK9100186.1"/>
    </source>
</evidence>
<dbReference type="GO" id="GO:0032432">
    <property type="term" value="C:actin filament bundle"/>
    <property type="evidence" value="ECO:0007669"/>
    <property type="project" value="TreeGrafter"/>
</dbReference>
<dbReference type="PANTHER" id="PTHR19961">
    <property type="entry name" value="FIMBRIN/PLASTIN"/>
    <property type="match status" value="1"/>
</dbReference>
<dbReference type="Proteomes" id="UP001419268">
    <property type="component" value="Unassembled WGS sequence"/>
</dbReference>
<feature type="domain" description="Calponin-homology (CH)" evidence="4">
    <location>
        <begin position="8"/>
        <end position="115"/>
    </location>
</feature>
<dbReference type="InterPro" id="IPR009038">
    <property type="entry name" value="GOLD_dom"/>
</dbReference>
<proteinExistence type="predicted"/>
<dbReference type="Pfam" id="PF00307">
    <property type="entry name" value="CH"/>
    <property type="match status" value="1"/>
</dbReference>
<reference evidence="5 6" key="1">
    <citation type="submission" date="2024-01" db="EMBL/GenBank/DDBJ databases">
        <title>Genome assemblies of Stephania.</title>
        <authorList>
            <person name="Yang L."/>
        </authorList>
    </citation>
    <scope>NUCLEOTIDE SEQUENCE [LARGE SCALE GENOMIC DNA]</scope>
    <source>
        <strain evidence="5">JXDWG</strain>
        <tissue evidence="5">Leaf</tissue>
    </source>
</reference>
<evidence type="ECO:0000313" key="6">
    <source>
        <dbReference type="Proteomes" id="UP001419268"/>
    </source>
</evidence>
<name>A0AAP0HXG0_9MAGN</name>
<organism evidence="5 6">
    <name type="scientific">Stephania cephalantha</name>
    <dbReference type="NCBI Taxonomy" id="152367"/>
    <lineage>
        <taxon>Eukaryota</taxon>
        <taxon>Viridiplantae</taxon>
        <taxon>Streptophyta</taxon>
        <taxon>Embryophyta</taxon>
        <taxon>Tracheophyta</taxon>
        <taxon>Spermatophyta</taxon>
        <taxon>Magnoliopsida</taxon>
        <taxon>Ranunculales</taxon>
        <taxon>Menispermaceae</taxon>
        <taxon>Menispermoideae</taxon>
        <taxon>Cissampelideae</taxon>
        <taxon>Stephania</taxon>
    </lineage>
</organism>
<comment type="caution">
    <text evidence="5">The sequence shown here is derived from an EMBL/GenBank/DDBJ whole genome shotgun (WGS) entry which is preliminary data.</text>
</comment>
<dbReference type="AlphaFoldDB" id="A0AAP0HXG0"/>
<dbReference type="InterPro" id="IPR039959">
    <property type="entry name" value="Fimbrin/Plastin"/>
</dbReference>
<keyword evidence="3" id="KW-0009">Actin-binding</keyword>
<dbReference type="GO" id="GO:0005737">
    <property type="term" value="C:cytoplasm"/>
    <property type="evidence" value="ECO:0007669"/>
    <property type="project" value="TreeGrafter"/>
</dbReference>
<dbReference type="InterPro" id="IPR001715">
    <property type="entry name" value="CH_dom"/>
</dbReference>
<evidence type="ECO:0000256" key="3">
    <source>
        <dbReference type="ARBA" id="ARBA00023203"/>
    </source>
</evidence>
<sequence>MTGRCCTRVVRSAGKEYMETRHPGAARDATLLAIKYLGLVFLEVLDKASPRSVNWKHASKPPIKMPFRKLENCNQVVNIGKELNFALVNVAENDIVQGNKKLILGVSFFPSSEGLEVIWSSVVKIGQSLYLEAPRMDPFRPDQKTLFEFVAHNKGFHKFCFNKSPYHETVEFDVQVNHFTHQDQHAKDEHVNPLLEHIAKLEDAIYNIQFEQHWLEAQTDRQAESM</sequence>
<dbReference type="GO" id="GO:0051017">
    <property type="term" value="P:actin filament bundle assembly"/>
    <property type="evidence" value="ECO:0007669"/>
    <property type="project" value="InterPro"/>
</dbReference>
<dbReference type="Pfam" id="PF01105">
    <property type="entry name" value="EMP24_GP25L"/>
    <property type="match status" value="1"/>
</dbReference>
<evidence type="ECO:0000259" key="4">
    <source>
        <dbReference type="PROSITE" id="PS50021"/>
    </source>
</evidence>
<dbReference type="GO" id="GO:0051015">
    <property type="term" value="F:actin filament binding"/>
    <property type="evidence" value="ECO:0007669"/>
    <property type="project" value="InterPro"/>
</dbReference>
<dbReference type="EMBL" id="JBBNAG010000010">
    <property type="protein sequence ID" value="KAK9100186.1"/>
    <property type="molecule type" value="Genomic_DNA"/>
</dbReference>
<keyword evidence="2" id="KW-0677">Repeat</keyword>
<evidence type="ECO:0000256" key="1">
    <source>
        <dbReference type="ARBA" id="ARBA00011385"/>
    </source>
</evidence>
<dbReference type="Gene3D" id="1.10.418.10">
    <property type="entry name" value="Calponin-like domain"/>
    <property type="match status" value="1"/>
</dbReference>
<dbReference type="GO" id="GO:0051639">
    <property type="term" value="P:actin filament network formation"/>
    <property type="evidence" value="ECO:0007669"/>
    <property type="project" value="TreeGrafter"/>
</dbReference>
<dbReference type="SUPFAM" id="SSF47576">
    <property type="entry name" value="Calponin-homology domain, CH-domain"/>
    <property type="match status" value="1"/>
</dbReference>
<accession>A0AAP0HXG0</accession>
<dbReference type="GO" id="GO:0005884">
    <property type="term" value="C:actin filament"/>
    <property type="evidence" value="ECO:0007669"/>
    <property type="project" value="TreeGrafter"/>
</dbReference>
<dbReference type="PANTHER" id="PTHR19961:SF62">
    <property type="entry name" value="FIMBRIN-1"/>
    <property type="match status" value="1"/>
</dbReference>
<dbReference type="PROSITE" id="PS50021">
    <property type="entry name" value="CH"/>
    <property type="match status" value="1"/>
</dbReference>
<evidence type="ECO:0000256" key="2">
    <source>
        <dbReference type="ARBA" id="ARBA00022737"/>
    </source>
</evidence>
<comment type="subunit">
    <text evidence="1">Interacts with F-actin.</text>
</comment>
<protein>
    <recommendedName>
        <fullName evidence="4">Calponin-homology (CH) domain-containing protein</fullName>
    </recommendedName>
</protein>
<keyword evidence="6" id="KW-1185">Reference proteome</keyword>
<gene>
    <name evidence="5" type="ORF">Scep_023616</name>
</gene>
<dbReference type="InterPro" id="IPR036872">
    <property type="entry name" value="CH_dom_sf"/>
</dbReference>